<organism evidence="1 2">
    <name type="scientific">Chitinophaga japonensis</name>
    <name type="common">Flexibacter japonensis</name>
    <dbReference type="NCBI Taxonomy" id="104662"/>
    <lineage>
        <taxon>Bacteria</taxon>
        <taxon>Pseudomonadati</taxon>
        <taxon>Bacteroidota</taxon>
        <taxon>Chitinophagia</taxon>
        <taxon>Chitinophagales</taxon>
        <taxon>Chitinophagaceae</taxon>
        <taxon>Chitinophaga</taxon>
    </lineage>
</organism>
<dbReference type="Proteomes" id="UP000316778">
    <property type="component" value="Unassembled WGS sequence"/>
</dbReference>
<evidence type="ECO:0000313" key="2">
    <source>
        <dbReference type="Proteomes" id="UP000316778"/>
    </source>
</evidence>
<proteinExistence type="predicted"/>
<dbReference type="EMBL" id="VLLG01000005">
    <property type="protein sequence ID" value="TWI84022.1"/>
    <property type="molecule type" value="Genomic_DNA"/>
</dbReference>
<dbReference type="InterPro" id="IPR017853">
    <property type="entry name" value="GH"/>
</dbReference>
<gene>
    <name evidence="1" type="ORF">LX66_4384</name>
</gene>
<comment type="caution">
    <text evidence="1">The sequence shown here is derived from an EMBL/GenBank/DDBJ whole genome shotgun (WGS) entry which is preliminary data.</text>
</comment>
<dbReference type="OrthoDB" id="1089471at2"/>
<reference evidence="1 2" key="1">
    <citation type="journal article" date="2013" name="Stand. Genomic Sci.">
        <title>Genomic Encyclopedia of Type Strains, Phase I: The one thousand microbial genomes (KMG-I) project.</title>
        <authorList>
            <person name="Kyrpides N.C."/>
            <person name="Woyke T."/>
            <person name="Eisen J.A."/>
            <person name="Garrity G."/>
            <person name="Lilburn T.G."/>
            <person name="Beck B.J."/>
            <person name="Whitman W.B."/>
            <person name="Hugenholtz P."/>
            <person name="Klenk H.P."/>
        </authorList>
    </citation>
    <scope>NUCLEOTIDE SEQUENCE [LARGE SCALE GENOMIC DNA]</scope>
    <source>
        <strain evidence="1 2">DSM 13484</strain>
    </source>
</reference>
<dbReference type="AlphaFoldDB" id="A0A562SS30"/>
<dbReference type="SUPFAM" id="SSF51445">
    <property type="entry name" value="(Trans)glycosidases"/>
    <property type="match status" value="1"/>
</dbReference>
<sequence length="349" mass="38331">MKTHLLLVLMLAFGIFCTVTSMRPGNADRPATAAITPDPAPPADTNLTMFGRGLYPGDDVTFEQLKTSGFTTIILSSFYIRANGDVYSGDDSKNPIIHDGKYVGDKTWLKRVASLKQQPSSITRIEILLEGRWYNQPPNTFDFIRDWTDAAYATTGISTGTGRNSTLYKICRVLKTALGADAICIDDEAVYDSQSIIRLGKMIGKLNMHMSLCPYKNPPYWKAIIDGSQPGLIDAVYLQCYDGGARNVAGPWKDSLDAGIPLYPIFLCRGAFSTCDSSHNSKTPAAIRSEMARFKKGYPGMTGGAIWQMADVKSYIRNNCAVRSPESGSAASVSEYLRQLRNSLREGLR</sequence>
<evidence type="ECO:0000313" key="1">
    <source>
        <dbReference type="EMBL" id="TWI84022.1"/>
    </source>
</evidence>
<accession>A0A562SS30</accession>
<protein>
    <submittedName>
        <fullName evidence="1">Uncharacterized protein</fullName>
    </submittedName>
</protein>
<keyword evidence="2" id="KW-1185">Reference proteome</keyword>
<dbReference type="RefSeq" id="WP_145717515.1">
    <property type="nucleotide sequence ID" value="NZ_BAAAFY010000002.1"/>
</dbReference>
<name>A0A562SS30_CHIJA</name>